<dbReference type="InterPro" id="IPR036291">
    <property type="entry name" value="NAD(P)-bd_dom_sf"/>
</dbReference>
<dbReference type="Proteomes" id="UP000803884">
    <property type="component" value="Unassembled WGS sequence"/>
</dbReference>
<dbReference type="InterPro" id="IPR051911">
    <property type="entry name" value="SDR_oxidoreductase"/>
</dbReference>
<protein>
    <recommendedName>
        <fullName evidence="7">NAD(P)-binding protein</fullName>
    </recommendedName>
</protein>
<dbReference type="CDD" id="cd05374">
    <property type="entry name" value="17beta-HSD-like_SDR_c"/>
    <property type="match status" value="1"/>
</dbReference>
<evidence type="ECO:0000313" key="6">
    <source>
        <dbReference type="Proteomes" id="UP000803884"/>
    </source>
</evidence>
<accession>A0AB34KNW5</accession>
<evidence type="ECO:0000256" key="2">
    <source>
        <dbReference type="ARBA" id="ARBA00022857"/>
    </source>
</evidence>
<evidence type="ECO:0008006" key="7">
    <source>
        <dbReference type="Google" id="ProtNLM"/>
    </source>
</evidence>
<dbReference type="InterPro" id="IPR020904">
    <property type="entry name" value="Sc_DH/Rdtase_CS"/>
</dbReference>
<evidence type="ECO:0000256" key="4">
    <source>
        <dbReference type="RuleBase" id="RU000363"/>
    </source>
</evidence>
<gene>
    <name evidence="5" type="ORF">WHR41_05673</name>
</gene>
<comment type="caution">
    <text evidence="5">The sequence shown here is derived from an EMBL/GenBank/DDBJ whole genome shotgun (WGS) entry which is preliminary data.</text>
</comment>
<dbReference type="RefSeq" id="XP_069228548.1">
    <property type="nucleotide sequence ID" value="XM_069374278.1"/>
</dbReference>
<dbReference type="GO" id="GO:0016491">
    <property type="term" value="F:oxidoreductase activity"/>
    <property type="evidence" value="ECO:0007669"/>
    <property type="project" value="UniProtKB-KW"/>
</dbReference>
<dbReference type="PANTHER" id="PTHR43976">
    <property type="entry name" value="SHORT CHAIN DEHYDROGENASE"/>
    <property type="match status" value="1"/>
</dbReference>
<dbReference type="GeneID" id="96007116"/>
<evidence type="ECO:0000256" key="1">
    <source>
        <dbReference type="ARBA" id="ARBA00006484"/>
    </source>
</evidence>
<dbReference type="EMBL" id="JAAQHG020000019">
    <property type="protein sequence ID" value="KAL1585442.1"/>
    <property type="molecule type" value="Genomic_DNA"/>
</dbReference>
<dbReference type="Pfam" id="PF00106">
    <property type="entry name" value="adh_short"/>
    <property type="match status" value="1"/>
</dbReference>
<evidence type="ECO:0000256" key="3">
    <source>
        <dbReference type="ARBA" id="ARBA00023002"/>
    </source>
</evidence>
<dbReference type="InterPro" id="IPR002347">
    <property type="entry name" value="SDR_fam"/>
</dbReference>
<sequence>MAPQVFFITGTSTGFGYYYVEKALKSGDKVVATARNSSKLSFPDATPQNYLAVDCDVTKQSSIDAAFEKALSQFGRIDVVVNNAGYGLSGEFESLTDEQIRTQMEVNYFGLLNVTRKALETMREKNSPPGGRIQQITSIGGQRGVPTFSIYCASKWAVEGFTEAVQQELKPEWGIKLTCIEPGGFRTDWAGRSMDFAGNKNPAYDHINAKEAMGKRNGTQAGDPPKGADAMWQVAKMEDPPLRLVIGSDAHKAIMDKIKSYSELYPKYEKLANSCDVDGYVRP</sequence>
<keyword evidence="3" id="KW-0560">Oxidoreductase</keyword>
<dbReference type="PRINTS" id="PR00080">
    <property type="entry name" value="SDRFAMILY"/>
</dbReference>
<dbReference type="PROSITE" id="PS00061">
    <property type="entry name" value="ADH_SHORT"/>
    <property type="match status" value="1"/>
</dbReference>
<dbReference type="PRINTS" id="PR00081">
    <property type="entry name" value="GDHRDH"/>
</dbReference>
<name>A0AB34KNW5_9PEZI</name>
<keyword evidence="6" id="KW-1185">Reference proteome</keyword>
<dbReference type="Gene3D" id="3.40.50.720">
    <property type="entry name" value="NAD(P)-binding Rossmann-like Domain"/>
    <property type="match status" value="1"/>
</dbReference>
<dbReference type="SUPFAM" id="SSF51735">
    <property type="entry name" value="NAD(P)-binding Rossmann-fold domains"/>
    <property type="match status" value="1"/>
</dbReference>
<organism evidence="5 6">
    <name type="scientific">Cladosporium halotolerans</name>
    <dbReference type="NCBI Taxonomy" id="1052096"/>
    <lineage>
        <taxon>Eukaryota</taxon>
        <taxon>Fungi</taxon>
        <taxon>Dikarya</taxon>
        <taxon>Ascomycota</taxon>
        <taxon>Pezizomycotina</taxon>
        <taxon>Dothideomycetes</taxon>
        <taxon>Dothideomycetidae</taxon>
        <taxon>Cladosporiales</taxon>
        <taxon>Cladosporiaceae</taxon>
        <taxon>Cladosporium</taxon>
    </lineage>
</organism>
<reference evidence="5 6" key="1">
    <citation type="journal article" date="2020" name="Microbiol. Resour. Announc.">
        <title>Draft Genome Sequence of a Cladosporium Species Isolated from the Mesophotic Ascidian Didemnum maculosum.</title>
        <authorList>
            <person name="Gioti A."/>
            <person name="Siaperas R."/>
            <person name="Nikolaivits E."/>
            <person name="Le Goff G."/>
            <person name="Ouazzani J."/>
            <person name="Kotoulas G."/>
            <person name="Topakas E."/>
        </authorList>
    </citation>
    <scope>NUCLEOTIDE SEQUENCE [LARGE SCALE GENOMIC DNA]</scope>
    <source>
        <strain evidence="5 6">TM138-S3</strain>
    </source>
</reference>
<evidence type="ECO:0000313" key="5">
    <source>
        <dbReference type="EMBL" id="KAL1585442.1"/>
    </source>
</evidence>
<dbReference type="AlphaFoldDB" id="A0AB34KNW5"/>
<comment type="similarity">
    <text evidence="1 4">Belongs to the short-chain dehydrogenases/reductases (SDR) family.</text>
</comment>
<keyword evidence="2" id="KW-0521">NADP</keyword>
<proteinExistence type="inferred from homology"/>
<dbReference type="PANTHER" id="PTHR43976:SF16">
    <property type="entry name" value="SHORT-CHAIN DEHYDROGENASE_REDUCTASE FAMILY PROTEIN"/>
    <property type="match status" value="1"/>
</dbReference>